<dbReference type="PIRSF" id="PIRSF036361">
    <property type="entry name" value="YunD"/>
    <property type="match status" value="1"/>
</dbReference>
<evidence type="ECO:0000259" key="3">
    <source>
        <dbReference type="Pfam" id="PF00149"/>
    </source>
</evidence>
<keyword evidence="2" id="KW-0378">Hydrolase</keyword>
<dbReference type="InterPro" id="IPR029052">
    <property type="entry name" value="Metallo-depent_PP-like"/>
</dbReference>
<keyword evidence="2" id="KW-0547">Nucleotide-binding</keyword>
<dbReference type="Proteomes" id="UP000681414">
    <property type="component" value="Unassembled WGS sequence"/>
</dbReference>
<feature type="domain" description="Calcineurin-like phosphoesterase" evidence="3">
    <location>
        <begin position="46"/>
        <end position="245"/>
    </location>
</feature>
<dbReference type="Pfam" id="PF02872">
    <property type="entry name" value="5_nucleotid_C"/>
    <property type="match status" value="1"/>
</dbReference>
<organism evidence="5 6">
    <name type="scientific">Lederbergia citri</name>
    <dbReference type="NCBI Taxonomy" id="2833580"/>
    <lineage>
        <taxon>Bacteria</taxon>
        <taxon>Bacillati</taxon>
        <taxon>Bacillota</taxon>
        <taxon>Bacilli</taxon>
        <taxon>Bacillales</taxon>
        <taxon>Bacillaceae</taxon>
        <taxon>Lederbergia</taxon>
    </lineage>
</organism>
<dbReference type="PRINTS" id="PR01607">
    <property type="entry name" value="APYRASEFAMLY"/>
</dbReference>
<dbReference type="EMBL" id="JAGYPG010000002">
    <property type="protein sequence ID" value="MBS4195231.1"/>
    <property type="molecule type" value="Genomic_DNA"/>
</dbReference>
<proteinExistence type="inferred from homology"/>
<dbReference type="Gene3D" id="3.60.21.10">
    <property type="match status" value="1"/>
</dbReference>
<sequence length="492" mass="56906">MRQFCRVSVSIKAKLGHLLQFRRPFGKSLYYLKELLGSVSVKEKIHIYHTNDLHSHFENWPKIKSFLSERKSFHEAAGEEIFLFDCGDFMDRWHPFTEGSMGKGNTALFNESHYSAVTIGNNEGITLPFQDLDALYEEANFDVIVANLYLPDYKRPNWVQPYVIYETKHGYKIGVTAVTTYYQKLYRLLGWELSEPFTELEMQLNRLQDEADMIIVLSHLGIHDDEKMAALFPQIDLILGAHTHHFFHEGQKSHNTMMAAAGKYGRFVGYVEVDLMKKPVNIKPTLFETAFLPPENDDFNQELENIGKKQLDVKVTQLHHPLEFSWDRPSPLTNILCEALHEWCQPDCTLINSGLVLTSLQKGDVTKYDIHQMLPHPINPCTVELTGAELKEVLLHAEKDKEWVDLEVVGLGFRGSVMGVFVHCGVDVDKIEQQVLIKGVPIDPEKTYTLGTTDMFTFGRFFPEIRRSEVKHYFMPEFLRDIMEWKLKRMQD</sequence>
<dbReference type="GO" id="GO:0008253">
    <property type="term" value="F:5'-nucleotidase activity"/>
    <property type="evidence" value="ECO:0007669"/>
    <property type="project" value="TreeGrafter"/>
</dbReference>
<dbReference type="CDD" id="cd00845">
    <property type="entry name" value="MPP_UshA_N_like"/>
    <property type="match status" value="1"/>
</dbReference>
<accession>A0A942YIB5</accession>
<dbReference type="Gene3D" id="3.90.780.10">
    <property type="entry name" value="5'-Nucleotidase, C-terminal domain"/>
    <property type="match status" value="1"/>
</dbReference>
<dbReference type="GO" id="GO:0009166">
    <property type="term" value="P:nucleotide catabolic process"/>
    <property type="evidence" value="ECO:0007669"/>
    <property type="project" value="InterPro"/>
</dbReference>
<dbReference type="InterPro" id="IPR006179">
    <property type="entry name" value="5_nucleotidase/apyrase"/>
</dbReference>
<dbReference type="PANTHER" id="PTHR11575:SF23">
    <property type="entry name" value="5-NUCLEOTIDASE FAMILY PROTEIN"/>
    <property type="match status" value="1"/>
</dbReference>
<reference evidence="5 6" key="1">
    <citation type="submission" date="2021-05" db="EMBL/GenBank/DDBJ databases">
        <title>Novel Bacillus species.</title>
        <authorList>
            <person name="Liu G."/>
        </authorList>
    </citation>
    <scope>NUCLEOTIDE SEQUENCE [LARGE SCALE GENOMIC DNA]</scope>
    <source>
        <strain evidence="6">FJAT-49780</strain>
    </source>
</reference>
<feature type="domain" description="5'-Nucleotidase C-terminal" evidence="4">
    <location>
        <begin position="326"/>
        <end position="454"/>
    </location>
</feature>
<dbReference type="InterPro" id="IPR008334">
    <property type="entry name" value="5'-Nucleotdase_C"/>
</dbReference>
<dbReference type="AlphaFoldDB" id="A0A942YIB5"/>
<dbReference type="GO" id="GO:0000166">
    <property type="term" value="F:nucleotide binding"/>
    <property type="evidence" value="ECO:0007669"/>
    <property type="project" value="UniProtKB-KW"/>
</dbReference>
<dbReference type="SUPFAM" id="SSF56300">
    <property type="entry name" value="Metallo-dependent phosphatases"/>
    <property type="match status" value="1"/>
</dbReference>
<gene>
    <name evidence="5" type="ORF">KHA97_09200</name>
</gene>
<dbReference type="PANTHER" id="PTHR11575">
    <property type="entry name" value="5'-NUCLEOTIDASE-RELATED"/>
    <property type="match status" value="1"/>
</dbReference>
<comment type="similarity">
    <text evidence="2">Belongs to the 5'-nucleotidase family.</text>
</comment>
<comment type="caution">
    <text evidence="5">The sequence shown here is derived from an EMBL/GenBank/DDBJ whole genome shotgun (WGS) entry which is preliminary data.</text>
</comment>
<evidence type="ECO:0000313" key="6">
    <source>
        <dbReference type="Proteomes" id="UP000681414"/>
    </source>
</evidence>
<keyword evidence="1" id="KW-0732">Signal</keyword>
<name>A0A942YIB5_9BACI</name>
<dbReference type="SUPFAM" id="SSF55816">
    <property type="entry name" value="5'-nucleotidase (syn. UDP-sugar hydrolase), C-terminal domain"/>
    <property type="match status" value="1"/>
</dbReference>
<dbReference type="Pfam" id="PF00149">
    <property type="entry name" value="Metallophos"/>
    <property type="match status" value="1"/>
</dbReference>
<evidence type="ECO:0000256" key="2">
    <source>
        <dbReference type="RuleBase" id="RU362119"/>
    </source>
</evidence>
<protein>
    <submittedName>
        <fullName evidence="5">Bifunctional metallophosphatase/5'-nucleotidase</fullName>
    </submittedName>
</protein>
<dbReference type="GO" id="GO:0008768">
    <property type="term" value="F:UDP-sugar diphosphatase activity"/>
    <property type="evidence" value="ECO:0007669"/>
    <property type="project" value="TreeGrafter"/>
</dbReference>
<dbReference type="InterPro" id="IPR036907">
    <property type="entry name" value="5'-Nucleotdase_C_sf"/>
</dbReference>
<dbReference type="InterPro" id="IPR004843">
    <property type="entry name" value="Calcineurin-like_PHP"/>
</dbReference>
<dbReference type="GO" id="GO:0030288">
    <property type="term" value="C:outer membrane-bounded periplasmic space"/>
    <property type="evidence" value="ECO:0007669"/>
    <property type="project" value="TreeGrafter"/>
</dbReference>
<evidence type="ECO:0000259" key="4">
    <source>
        <dbReference type="Pfam" id="PF02872"/>
    </source>
</evidence>
<evidence type="ECO:0000313" key="5">
    <source>
        <dbReference type="EMBL" id="MBS4195231.1"/>
    </source>
</evidence>
<evidence type="ECO:0000256" key="1">
    <source>
        <dbReference type="ARBA" id="ARBA00022729"/>
    </source>
</evidence>
<keyword evidence="6" id="KW-1185">Reference proteome</keyword>
<dbReference type="InterPro" id="IPR011240">
    <property type="entry name" value="Pesterase_YunD"/>
</dbReference>